<feature type="coiled-coil region" evidence="1">
    <location>
        <begin position="301"/>
        <end position="328"/>
    </location>
</feature>
<protein>
    <submittedName>
        <fullName evidence="2">Uncharacterized protein</fullName>
    </submittedName>
</protein>
<reference evidence="2" key="1">
    <citation type="submission" date="2014-08" db="EMBL/GenBank/DDBJ databases">
        <title>Draft genome sequences of Sphingobium herbicidovorans.</title>
        <authorList>
            <person name="Gan H.M."/>
            <person name="Gan H.Y."/>
            <person name="Savka M.A."/>
        </authorList>
    </citation>
    <scope>NUCLEOTIDE SEQUENCE [LARGE SCALE GENOMIC DNA]</scope>
    <source>
        <strain evidence="2">NBRC 16415</strain>
    </source>
</reference>
<dbReference type="OrthoDB" id="9777694at2"/>
<evidence type="ECO:0000313" key="2">
    <source>
        <dbReference type="EMBL" id="KFG90030.1"/>
    </source>
</evidence>
<evidence type="ECO:0000256" key="1">
    <source>
        <dbReference type="SAM" id="Coils"/>
    </source>
</evidence>
<keyword evidence="1" id="KW-0175">Coiled coil</keyword>
<evidence type="ECO:0000313" key="3">
    <source>
        <dbReference type="Proteomes" id="UP000024284"/>
    </source>
</evidence>
<dbReference type="eggNOG" id="ENOG5032UIV">
    <property type="taxonomic scope" value="Bacteria"/>
</dbReference>
<organism evidence="2 3">
    <name type="scientific">Sphingobium herbicidovorans (strain ATCC 700291 / DSM 11019 / CCUG 56400 / KCTC 2939 / LMG 18315 / NBRC 16415 / MH)</name>
    <name type="common">Sphingomonas herbicidovorans</name>
    <dbReference type="NCBI Taxonomy" id="1219045"/>
    <lineage>
        <taxon>Bacteria</taxon>
        <taxon>Pseudomonadati</taxon>
        <taxon>Pseudomonadota</taxon>
        <taxon>Alphaproteobacteria</taxon>
        <taxon>Sphingomonadales</taxon>
        <taxon>Sphingomonadaceae</taxon>
        <taxon>Sphingobium</taxon>
    </lineage>
</organism>
<proteinExistence type="predicted"/>
<dbReference type="RefSeq" id="WP_037465943.1">
    <property type="nucleotide sequence ID" value="NZ_BCZD01000030.1"/>
</dbReference>
<dbReference type="Proteomes" id="UP000024284">
    <property type="component" value="Unassembled WGS sequence"/>
</dbReference>
<name>A0A086P9G2_SPHHM</name>
<dbReference type="PATRIC" id="fig|1219045.3.peg.2246"/>
<dbReference type="STRING" id="76947.GCA_002080435_01042"/>
<dbReference type="AlphaFoldDB" id="A0A086P9G2"/>
<dbReference type="EMBL" id="JFZA02000017">
    <property type="protein sequence ID" value="KFG90030.1"/>
    <property type="molecule type" value="Genomic_DNA"/>
</dbReference>
<accession>A0A086P9G2</accession>
<comment type="caution">
    <text evidence="2">The sequence shown here is derived from an EMBL/GenBank/DDBJ whole genome shotgun (WGS) entry which is preliminary data.</text>
</comment>
<gene>
    <name evidence="2" type="ORF">BV98_002203</name>
</gene>
<keyword evidence="3" id="KW-1185">Reference proteome</keyword>
<sequence length="412" mass="46418">MARTFTREEFYLLVWSKPLTHLAKEFALSDVALHKICKKHDIPHPPLGWWAKKAAGKAVTQTPLPPLTDKLLAQITIAAGELRAEPELIAGAREKARILASAAMKDDPAPDRIVERTIAQLIRAKPNEMTKLAKVEKSGLIKLEVAPESAERLALALNRIAAVCVHMGVRITSTDEAAAFECDGEIISFSVTEGMSREKHVMTAKEEADLAAWEKKQAKRWASKDPWERETLASFSRPRFPEFDYFPTGQLSFELEQRYVRNGSPRRSFRDGKTQRLENMAADIAVGILVLAAAIKDDRLRREEAARREEEERQRREALQRAKHIEKRRSEGLEQLLEEVGSLDRLRRLVAALKGEQGLAKVGRVGEFVAFAESQLAAREAALGSEVLERRLTDAKLFGDDDDFDFRPRGFY</sequence>